<reference evidence="1" key="1">
    <citation type="submission" date="2022-07" db="EMBL/GenBank/DDBJ databases">
        <title>Genome Sequence of Phlebia brevispora.</title>
        <authorList>
            <person name="Buettner E."/>
        </authorList>
    </citation>
    <scope>NUCLEOTIDE SEQUENCE</scope>
    <source>
        <strain evidence="1">MPL23</strain>
    </source>
</reference>
<organism evidence="1 2">
    <name type="scientific">Phlebia brevispora</name>
    <dbReference type="NCBI Taxonomy" id="194682"/>
    <lineage>
        <taxon>Eukaryota</taxon>
        <taxon>Fungi</taxon>
        <taxon>Dikarya</taxon>
        <taxon>Basidiomycota</taxon>
        <taxon>Agaricomycotina</taxon>
        <taxon>Agaricomycetes</taxon>
        <taxon>Polyporales</taxon>
        <taxon>Meruliaceae</taxon>
        <taxon>Phlebia</taxon>
    </lineage>
</organism>
<dbReference type="EMBL" id="JANHOG010000724">
    <property type="protein sequence ID" value="KAJ3551972.1"/>
    <property type="molecule type" value="Genomic_DNA"/>
</dbReference>
<gene>
    <name evidence="1" type="ORF">NM688_g4405</name>
</gene>
<keyword evidence="2" id="KW-1185">Reference proteome</keyword>
<name>A0ACC1T325_9APHY</name>
<evidence type="ECO:0000313" key="1">
    <source>
        <dbReference type="EMBL" id="KAJ3551972.1"/>
    </source>
</evidence>
<accession>A0ACC1T325</accession>
<dbReference type="Proteomes" id="UP001148662">
    <property type="component" value="Unassembled WGS sequence"/>
</dbReference>
<protein>
    <submittedName>
        <fullName evidence="1">Uncharacterized protein</fullName>
    </submittedName>
</protein>
<proteinExistence type="predicted"/>
<evidence type="ECO:0000313" key="2">
    <source>
        <dbReference type="Proteomes" id="UP001148662"/>
    </source>
</evidence>
<sequence>MNSTAPPALVLPNPETPLAWLPANIAGQLQASDYLYVATLGAWGWDILMCAGQEYRILFKFRFSLPQFVYLVARVFSALYLALCTVFQIGYVDNCNHLLIVVGVIGAIAVPANSFLMYLRVRAVYNHSMVIKTIFGICWLGVLGGSLTAPFSLKGAHIGTTKRCIDSSIKAYGAAGLLAAAINDTLIFLAITYHLLTSHLTTDAWSDRLRSFVRGEGLHRMPKLLLQTGQLYYMATAGMNIFTVITVMSSGFPPLLRAMFTVPNVALTNAMACRVFRQLKLGLLVENHISGVSGLSQKSLPIQLLPPSQFSRGTTRADSSAGHSDKTHVAVEIRTDMETETYREQDSQWKTKGIVSSNV</sequence>
<comment type="caution">
    <text evidence="1">The sequence shown here is derived from an EMBL/GenBank/DDBJ whole genome shotgun (WGS) entry which is preliminary data.</text>
</comment>